<name>A0A1H4IV72_9HYPH</name>
<dbReference type="PROSITE" id="PS50404">
    <property type="entry name" value="GST_NTER"/>
    <property type="match status" value="1"/>
</dbReference>
<dbReference type="PROSITE" id="PS50405">
    <property type="entry name" value="GST_CTER"/>
    <property type="match status" value="1"/>
</dbReference>
<dbReference type="InterPro" id="IPR034346">
    <property type="entry name" value="Gtt2-like_C"/>
</dbReference>
<evidence type="ECO:0000259" key="2">
    <source>
        <dbReference type="PROSITE" id="PS50405"/>
    </source>
</evidence>
<dbReference type="Pfam" id="PF13409">
    <property type="entry name" value="GST_N_2"/>
    <property type="match status" value="1"/>
</dbReference>
<dbReference type="SFLD" id="SFLDS00019">
    <property type="entry name" value="Glutathione_Transferase_(cytos"/>
    <property type="match status" value="1"/>
</dbReference>
<keyword evidence="3" id="KW-0808">Transferase</keyword>
<dbReference type="EMBL" id="FNSL01000001">
    <property type="protein sequence ID" value="SEB37913.1"/>
    <property type="molecule type" value="Genomic_DNA"/>
</dbReference>
<dbReference type="Proteomes" id="UP000199064">
    <property type="component" value="Unassembled WGS sequence"/>
</dbReference>
<dbReference type="Gene3D" id="3.40.30.10">
    <property type="entry name" value="Glutaredoxin"/>
    <property type="match status" value="1"/>
</dbReference>
<reference evidence="4" key="1">
    <citation type="submission" date="2016-10" db="EMBL/GenBank/DDBJ databases">
        <authorList>
            <person name="Varghese N."/>
            <person name="Submissions S."/>
        </authorList>
    </citation>
    <scope>NUCLEOTIDE SEQUENCE [LARGE SCALE GENOMIC DNA]</scope>
    <source>
        <strain evidence="4">ES.061</strain>
    </source>
</reference>
<dbReference type="SUPFAM" id="SSF52833">
    <property type="entry name" value="Thioredoxin-like"/>
    <property type="match status" value="1"/>
</dbReference>
<feature type="domain" description="GST N-terminal" evidence="1">
    <location>
        <begin position="1"/>
        <end position="81"/>
    </location>
</feature>
<dbReference type="InterPro" id="IPR004045">
    <property type="entry name" value="Glutathione_S-Trfase_N"/>
</dbReference>
<keyword evidence="4" id="KW-1185">Reference proteome</keyword>
<dbReference type="InterPro" id="IPR040079">
    <property type="entry name" value="Glutathione_S-Trfase"/>
</dbReference>
<dbReference type="RefSeq" id="WP_007008174.1">
    <property type="nucleotide sequence ID" value="NZ_FNSL01000001.1"/>
</dbReference>
<proteinExistence type="predicted"/>
<dbReference type="InterPro" id="IPR036249">
    <property type="entry name" value="Thioredoxin-like_sf"/>
</dbReference>
<dbReference type="PANTHER" id="PTHR44051">
    <property type="entry name" value="GLUTATHIONE S-TRANSFERASE-RELATED"/>
    <property type="match status" value="1"/>
</dbReference>
<dbReference type="SFLD" id="SFLDG00358">
    <property type="entry name" value="Main_(cytGST)"/>
    <property type="match status" value="1"/>
</dbReference>
<accession>A0A1H4IV72</accession>
<feature type="domain" description="GST C-terminal" evidence="2">
    <location>
        <begin position="86"/>
        <end position="203"/>
    </location>
</feature>
<gene>
    <name evidence="3" type="ORF">SAMN05216452_0624</name>
</gene>
<dbReference type="InterPro" id="IPR004046">
    <property type="entry name" value="GST_C"/>
</dbReference>
<dbReference type="PANTHER" id="PTHR44051:SF8">
    <property type="entry name" value="GLUTATHIONE S-TRANSFERASE GSTA"/>
    <property type="match status" value="1"/>
</dbReference>
<dbReference type="Gene3D" id="1.20.1050.10">
    <property type="match status" value="1"/>
</dbReference>
<dbReference type="InterPro" id="IPR010987">
    <property type="entry name" value="Glutathione-S-Trfase_C-like"/>
</dbReference>
<evidence type="ECO:0000259" key="1">
    <source>
        <dbReference type="PROSITE" id="PS50404"/>
    </source>
</evidence>
<protein>
    <submittedName>
        <fullName evidence="3">Glutathione S-transferase</fullName>
    </submittedName>
</protein>
<dbReference type="InterPro" id="IPR036282">
    <property type="entry name" value="Glutathione-S-Trfase_C_sf"/>
</dbReference>
<evidence type="ECO:0000313" key="3">
    <source>
        <dbReference type="EMBL" id="SEB37913.1"/>
    </source>
</evidence>
<organism evidence="3 4">
    <name type="scientific">Nitratireductor aquibiodomus</name>
    <dbReference type="NCBI Taxonomy" id="204799"/>
    <lineage>
        <taxon>Bacteria</taxon>
        <taxon>Pseudomonadati</taxon>
        <taxon>Pseudomonadota</taxon>
        <taxon>Alphaproteobacteria</taxon>
        <taxon>Hyphomicrobiales</taxon>
        <taxon>Phyllobacteriaceae</taxon>
        <taxon>Nitratireductor</taxon>
    </lineage>
</organism>
<dbReference type="CDD" id="cd03182">
    <property type="entry name" value="GST_C_GTT2_like"/>
    <property type="match status" value="1"/>
</dbReference>
<dbReference type="CDD" id="cd03051">
    <property type="entry name" value="GST_N_GTT2_like"/>
    <property type="match status" value="1"/>
</dbReference>
<dbReference type="SUPFAM" id="SSF47616">
    <property type="entry name" value="GST C-terminal domain-like"/>
    <property type="match status" value="1"/>
</dbReference>
<dbReference type="InterPro" id="IPR034345">
    <property type="entry name" value="Gtt2-like_N"/>
</dbReference>
<evidence type="ECO:0000313" key="4">
    <source>
        <dbReference type="Proteomes" id="UP000199064"/>
    </source>
</evidence>
<dbReference type="AlphaFoldDB" id="A0A1H4IV72"/>
<dbReference type="Pfam" id="PF00043">
    <property type="entry name" value="GST_C"/>
    <property type="match status" value="1"/>
</dbReference>
<sequence length="203" mass="22858">MKLYDGGRAPNPRRVRIFLAEKGIEVPIEPVDMGALEHKSETLTRLNPLQRLPVLELDDGTVLTETVAICRYFEALHPEPALFGTGALGVATVEMWQRRVEMHLFYPIAQAFRHLHPAMKEWEVPQVAAWGEANKPKALEFLSYLDEALADRPFIAGEDYSIADITGLVSIDFMKLARLTVPDGLDHLMRWYHTVAGRPSARA</sequence>
<dbReference type="GO" id="GO:0016740">
    <property type="term" value="F:transferase activity"/>
    <property type="evidence" value="ECO:0007669"/>
    <property type="project" value="UniProtKB-KW"/>
</dbReference>